<dbReference type="InterPro" id="IPR003439">
    <property type="entry name" value="ABC_transporter-like_ATP-bd"/>
</dbReference>
<evidence type="ECO:0000313" key="10">
    <source>
        <dbReference type="Proteomes" id="UP000759131"/>
    </source>
</evidence>
<dbReference type="EMBL" id="CAJPIZ010008583">
    <property type="protein sequence ID" value="CAG2111246.1"/>
    <property type="molecule type" value="Genomic_DNA"/>
</dbReference>
<feature type="transmembrane region" description="Helical" evidence="7">
    <location>
        <begin position="322"/>
        <end position="342"/>
    </location>
</feature>
<comment type="subcellular location">
    <subcellularLocation>
        <location evidence="1">Membrane</location>
        <topology evidence="1">Multi-pass membrane protein</topology>
    </subcellularLocation>
</comment>
<proteinExistence type="predicted"/>
<keyword evidence="6 7" id="KW-0472">Membrane</keyword>
<feature type="transmembrane region" description="Helical" evidence="7">
    <location>
        <begin position="576"/>
        <end position="597"/>
    </location>
</feature>
<dbReference type="GO" id="GO:0005524">
    <property type="term" value="F:ATP binding"/>
    <property type="evidence" value="ECO:0007669"/>
    <property type="project" value="UniProtKB-KW"/>
</dbReference>
<dbReference type="Gene3D" id="3.40.50.300">
    <property type="entry name" value="P-loop containing nucleotide triphosphate hydrolases"/>
    <property type="match status" value="1"/>
</dbReference>
<dbReference type="SMART" id="SM00382">
    <property type="entry name" value="AAA"/>
    <property type="match status" value="1"/>
</dbReference>
<evidence type="ECO:0000256" key="6">
    <source>
        <dbReference type="ARBA" id="ARBA00023136"/>
    </source>
</evidence>
<reference evidence="9" key="1">
    <citation type="submission" date="2020-11" db="EMBL/GenBank/DDBJ databases">
        <authorList>
            <person name="Tran Van P."/>
        </authorList>
    </citation>
    <scope>NUCLEOTIDE SEQUENCE</scope>
</reference>
<evidence type="ECO:0000256" key="1">
    <source>
        <dbReference type="ARBA" id="ARBA00004141"/>
    </source>
</evidence>
<dbReference type="GO" id="GO:0140359">
    <property type="term" value="F:ABC-type transporter activity"/>
    <property type="evidence" value="ECO:0007669"/>
    <property type="project" value="InterPro"/>
</dbReference>
<dbReference type="EMBL" id="OC863158">
    <property type="protein sequence ID" value="CAD7630816.1"/>
    <property type="molecule type" value="Genomic_DNA"/>
</dbReference>
<protein>
    <recommendedName>
        <fullName evidence="8">ABC transporter domain-containing protein</fullName>
    </recommendedName>
</protein>
<evidence type="ECO:0000256" key="5">
    <source>
        <dbReference type="ARBA" id="ARBA00022989"/>
    </source>
</evidence>
<evidence type="ECO:0000256" key="2">
    <source>
        <dbReference type="ARBA" id="ARBA00022692"/>
    </source>
</evidence>
<evidence type="ECO:0000256" key="3">
    <source>
        <dbReference type="ARBA" id="ARBA00022741"/>
    </source>
</evidence>
<accession>A0A7R9KWT2</accession>
<gene>
    <name evidence="9" type="ORF">OSB1V03_LOCUS11228</name>
</gene>
<dbReference type="GO" id="GO:0016887">
    <property type="term" value="F:ATP hydrolysis activity"/>
    <property type="evidence" value="ECO:0007669"/>
    <property type="project" value="InterPro"/>
</dbReference>
<dbReference type="InterPro" id="IPR003593">
    <property type="entry name" value="AAA+_ATPase"/>
</dbReference>
<dbReference type="GO" id="GO:0016020">
    <property type="term" value="C:membrane"/>
    <property type="evidence" value="ECO:0007669"/>
    <property type="project" value="UniProtKB-SubCell"/>
</dbReference>
<feature type="transmembrane region" description="Helical" evidence="7">
    <location>
        <begin position="495"/>
        <end position="517"/>
    </location>
</feature>
<keyword evidence="4" id="KW-0067">ATP-binding</keyword>
<keyword evidence="10" id="KW-1185">Reference proteome</keyword>
<dbReference type="Pfam" id="PF00005">
    <property type="entry name" value="ABC_tran"/>
    <property type="match status" value="1"/>
</dbReference>
<dbReference type="SUPFAM" id="SSF52540">
    <property type="entry name" value="P-loop containing nucleoside triphosphate hydrolases"/>
    <property type="match status" value="1"/>
</dbReference>
<keyword evidence="3" id="KW-0547">Nucleotide-binding</keyword>
<evidence type="ECO:0000313" key="9">
    <source>
        <dbReference type="EMBL" id="CAD7630816.1"/>
    </source>
</evidence>
<dbReference type="InterPro" id="IPR017871">
    <property type="entry name" value="ABC_transporter-like_CS"/>
</dbReference>
<evidence type="ECO:0000256" key="4">
    <source>
        <dbReference type="ARBA" id="ARBA00022840"/>
    </source>
</evidence>
<dbReference type="Proteomes" id="UP000759131">
    <property type="component" value="Unassembled WGS sequence"/>
</dbReference>
<dbReference type="PANTHER" id="PTHR43038">
    <property type="entry name" value="ATP-BINDING CASSETTE, SUB-FAMILY H, MEMBER 1"/>
    <property type="match status" value="1"/>
</dbReference>
<dbReference type="OrthoDB" id="10255969at2759"/>
<feature type="transmembrane region" description="Helical" evidence="7">
    <location>
        <begin position="538"/>
        <end position="564"/>
    </location>
</feature>
<dbReference type="AlphaFoldDB" id="A0A7R9KWT2"/>
<evidence type="ECO:0000259" key="8">
    <source>
        <dbReference type="PROSITE" id="PS50893"/>
    </source>
</evidence>
<keyword evidence="5 7" id="KW-1133">Transmembrane helix</keyword>
<dbReference type="InterPro" id="IPR013525">
    <property type="entry name" value="ABC2_TM"/>
</dbReference>
<sequence length="673" mass="77170">MDNFETININNKLSDNIIDVNNNCDILAVDVKDIVFEYKRDVKVLNNLSLQIPKGKISALLGPNGTGKTTLIQTILGLHRPTSGSIHVFGVKPGLKESDIPGPGVGYMPQELALFEEFTINEILNYYGMIYHMNREEVMNRIENLRELLHLPEKSRLISQLSGGQKRRVSIAITMLHKPRLVILDEPTVGVDSLLRHKIWQYLEHMCKTDGQTVLITTHYIEEARSAGNVAFMSAGTILKQSEPNELMAEYECPTLEDVYYKLCINRRNSQHKLHELKPENTSNKEIKPKPVIKPQAKPFIDFQRVLALLWKYYTLTMRRPFFLYVYFLLPLIVLTCVRYAIGHTPRHVPIVVHNGEMDAPNSELSRQYIEAIDKEYVQIHEVRDFDDAYKSVVNGTNSLMISLSHNFTAQFETRMLDYLTLDEVELDESKIKLYVDFTNPAITVYVLKFIKYALNTMLEQNTYRFGENSVRFMHTLDIKEPVYGTYDFSLANQFGPGVLLGICHILPMIIAGLQIINDRKNNCLERIKCAGIKPIEIYLAHLLQNILLIAIQMLFTMFIAFVIYENEQKGSYFEVYLVLFFTGIQGMGFGLLTGLLLDSEPTFLVGVVFLMLPLWITSGIIWPLQAMPDYVQKITSFGPLTLILESMRYVMLRGWTYHKLPVLLGYSVSFAY</sequence>
<organism evidence="9">
    <name type="scientific">Medioppia subpectinata</name>
    <dbReference type="NCBI Taxonomy" id="1979941"/>
    <lineage>
        <taxon>Eukaryota</taxon>
        <taxon>Metazoa</taxon>
        <taxon>Ecdysozoa</taxon>
        <taxon>Arthropoda</taxon>
        <taxon>Chelicerata</taxon>
        <taxon>Arachnida</taxon>
        <taxon>Acari</taxon>
        <taxon>Acariformes</taxon>
        <taxon>Sarcoptiformes</taxon>
        <taxon>Oribatida</taxon>
        <taxon>Brachypylina</taxon>
        <taxon>Oppioidea</taxon>
        <taxon>Oppiidae</taxon>
        <taxon>Medioppia</taxon>
    </lineage>
</organism>
<name>A0A7R9KWT2_9ACAR</name>
<dbReference type="PROSITE" id="PS50893">
    <property type="entry name" value="ABC_TRANSPORTER_2"/>
    <property type="match status" value="1"/>
</dbReference>
<dbReference type="Pfam" id="PF12698">
    <property type="entry name" value="ABC2_membrane_3"/>
    <property type="match status" value="1"/>
</dbReference>
<dbReference type="PROSITE" id="PS00211">
    <property type="entry name" value="ABC_TRANSPORTER_1"/>
    <property type="match status" value="1"/>
</dbReference>
<feature type="domain" description="ABC transporter" evidence="8">
    <location>
        <begin position="29"/>
        <end position="260"/>
    </location>
</feature>
<dbReference type="InterPro" id="IPR027417">
    <property type="entry name" value="P-loop_NTPase"/>
</dbReference>
<keyword evidence="2 7" id="KW-0812">Transmembrane</keyword>
<evidence type="ECO:0000256" key="7">
    <source>
        <dbReference type="SAM" id="Phobius"/>
    </source>
</evidence>
<feature type="non-terminal residue" evidence="9">
    <location>
        <position position="1"/>
    </location>
</feature>
<dbReference type="PANTHER" id="PTHR43038:SF3">
    <property type="entry name" value="ABC TRANSPORTER G FAMILY MEMBER 20 ISOFORM X1"/>
    <property type="match status" value="1"/>
</dbReference>
<feature type="transmembrane region" description="Helical" evidence="7">
    <location>
        <begin position="604"/>
        <end position="625"/>
    </location>
</feature>